<gene>
    <name evidence="2" type="ORF">AMOR_01510</name>
</gene>
<feature type="transmembrane region" description="Helical" evidence="1">
    <location>
        <begin position="142"/>
        <end position="159"/>
    </location>
</feature>
<evidence type="ECO:0000256" key="1">
    <source>
        <dbReference type="SAM" id="Phobius"/>
    </source>
</evidence>
<dbReference type="EMBL" id="AP025591">
    <property type="protein sequence ID" value="BDG01155.1"/>
    <property type="molecule type" value="Genomic_DNA"/>
</dbReference>
<dbReference type="RefSeq" id="WP_248357551.1">
    <property type="nucleotide sequence ID" value="NZ_AP025591.1"/>
</dbReference>
<proteinExistence type="predicted"/>
<dbReference type="Proteomes" id="UP001162891">
    <property type="component" value="Chromosome"/>
</dbReference>
<evidence type="ECO:0000313" key="2">
    <source>
        <dbReference type="EMBL" id="BDG01155.1"/>
    </source>
</evidence>
<keyword evidence="1" id="KW-0812">Transmembrane</keyword>
<feature type="transmembrane region" description="Helical" evidence="1">
    <location>
        <begin position="96"/>
        <end position="122"/>
    </location>
</feature>
<evidence type="ECO:0000313" key="3">
    <source>
        <dbReference type="Proteomes" id="UP001162891"/>
    </source>
</evidence>
<organism evidence="2 3">
    <name type="scientific">Anaeromyxobacter oryzae</name>
    <dbReference type="NCBI Taxonomy" id="2918170"/>
    <lineage>
        <taxon>Bacteria</taxon>
        <taxon>Pseudomonadati</taxon>
        <taxon>Myxococcota</taxon>
        <taxon>Myxococcia</taxon>
        <taxon>Myxococcales</taxon>
        <taxon>Cystobacterineae</taxon>
        <taxon>Anaeromyxobacteraceae</taxon>
        <taxon>Anaeromyxobacter</taxon>
    </lineage>
</organism>
<protein>
    <submittedName>
        <fullName evidence="2">Uncharacterized protein</fullName>
    </submittedName>
</protein>
<reference evidence="3" key="1">
    <citation type="journal article" date="2022" name="Int. J. Syst. Evol. Microbiol.">
        <title>Anaeromyxobacter oryzae sp. nov., Anaeromyxobacter diazotrophicus sp. nov. and Anaeromyxobacter paludicola sp. nov., isolated from paddy soils.</title>
        <authorList>
            <person name="Itoh H."/>
            <person name="Xu Z."/>
            <person name="Mise K."/>
            <person name="Masuda Y."/>
            <person name="Ushijima N."/>
            <person name="Hayakawa C."/>
            <person name="Shiratori Y."/>
            <person name="Senoo K."/>
        </authorList>
    </citation>
    <scope>NUCLEOTIDE SEQUENCE [LARGE SCALE GENOMIC DNA]</scope>
    <source>
        <strain evidence="3">Red232</strain>
    </source>
</reference>
<keyword evidence="1" id="KW-0472">Membrane</keyword>
<name>A0ABN6MNF2_9BACT</name>
<sequence>MWLWPRTNLTLVSPLSFLECAQRIERLVKGPPRAEAGQTAPPPFEGAVEGRRFRVRRRVRFRILKEPSQPWLEGEIEPGSGESVIRAKVRGSVAPGLLVVAVVAVPAILLLVNDVAMCLAAWKLGPNAPFRCAPDATHLLYSAFPVALTFALYAATLAWRAREVRLALRLLESIARPAVGPRRSLVPR</sequence>
<accession>A0ABN6MNF2</accession>
<keyword evidence="1" id="KW-1133">Transmembrane helix</keyword>
<keyword evidence="3" id="KW-1185">Reference proteome</keyword>